<feature type="compositionally biased region" description="Polar residues" evidence="1">
    <location>
        <begin position="9"/>
        <end position="18"/>
    </location>
</feature>
<proteinExistence type="predicted"/>
<evidence type="ECO:0000313" key="2">
    <source>
        <dbReference type="EMBL" id="KAG5186521.1"/>
    </source>
</evidence>
<feature type="compositionally biased region" description="Low complexity" evidence="1">
    <location>
        <begin position="74"/>
        <end position="98"/>
    </location>
</feature>
<organism evidence="2 3">
    <name type="scientific">Tribonema minus</name>
    <dbReference type="NCBI Taxonomy" id="303371"/>
    <lineage>
        <taxon>Eukaryota</taxon>
        <taxon>Sar</taxon>
        <taxon>Stramenopiles</taxon>
        <taxon>Ochrophyta</taxon>
        <taxon>PX clade</taxon>
        <taxon>Xanthophyceae</taxon>
        <taxon>Tribonematales</taxon>
        <taxon>Tribonemataceae</taxon>
        <taxon>Tribonema</taxon>
    </lineage>
</organism>
<name>A0A836CK86_9STRA</name>
<feature type="compositionally biased region" description="Basic residues" evidence="1">
    <location>
        <begin position="344"/>
        <end position="358"/>
    </location>
</feature>
<reference evidence="2" key="1">
    <citation type="submission" date="2021-02" db="EMBL/GenBank/DDBJ databases">
        <title>First Annotated Genome of the Yellow-green Alga Tribonema minus.</title>
        <authorList>
            <person name="Mahan K.M."/>
        </authorList>
    </citation>
    <scope>NUCLEOTIDE SEQUENCE</scope>
    <source>
        <strain evidence="2">UTEX B ZZ1240</strain>
    </source>
</reference>
<comment type="caution">
    <text evidence="2">The sequence shown here is derived from an EMBL/GenBank/DDBJ whole genome shotgun (WGS) entry which is preliminary data.</text>
</comment>
<feature type="region of interest" description="Disordered" evidence="1">
    <location>
        <begin position="1"/>
        <end position="109"/>
    </location>
</feature>
<evidence type="ECO:0000313" key="3">
    <source>
        <dbReference type="Proteomes" id="UP000664859"/>
    </source>
</evidence>
<protein>
    <submittedName>
        <fullName evidence="2">Uncharacterized protein</fullName>
    </submittedName>
</protein>
<dbReference type="EMBL" id="JAFCMP010000112">
    <property type="protein sequence ID" value="KAG5186521.1"/>
    <property type="molecule type" value="Genomic_DNA"/>
</dbReference>
<dbReference type="AlphaFoldDB" id="A0A836CK86"/>
<feature type="compositionally biased region" description="Low complexity" evidence="1">
    <location>
        <begin position="37"/>
        <end position="53"/>
    </location>
</feature>
<feature type="compositionally biased region" description="Gly residues" evidence="1">
    <location>
        <begin position="99"/>
        <end position="109"/>
    </location>
</feature>
<gene>
    <name evidence="2" type="ORF">JKP88DRAFT_261010</name>
</gene>
<evidence type="ECO:0000256" key="1">
    <source>
        <dbReference type="SAM" id="MobiDB-lite"/>
    </source>
</evidence>
<feature type="region of interest" description="Disordered" evidence="1">
    <location>
        <begin position="185"/>
        <end position="214"/>
    </location>
</feature>
<sequence>MGDAAPDNSADSPSTSSKPEIRQTAAEGAAPTLETDASPTDAAAAEAAQAPRAKPTDTISGSEPHAKQPPPREVAGAVPSRAARAGGSAAAAAPAQSAAGGGGGGGGGGRRWARIVGAAALAATLHVLLFAPELRALGWLPLPLPRWSRGHAAPVAALPCSAPQLNDACCIAQAPSDGEGRAAAAERAGAHSSGTVVDPWRAPEDVESSVSSSGGAERRDLDVFEAALHQLGQEVHTLKRHAHTNAALPRALYQIEVRVTAMEAALRTAAAEREQSTCSTCMVDSVCGRATDKFSSFKQSTLLSADSIAPRLSPRAPVRSWHSCSLAWKSASKPSIRSVSPMTKRQRPPRLRATRRQRWGACVRSAARRLRRR</sequence>
<keyword evidence="3" id="KW-1185">Reference proteome</keyword>
<accession>A0A836CK86</accession>
<dbReference type="Proteomes" id="UP000664859">
    <property type="component" value="Unassembled WGS sequence"/>
</dbReference>
<feature type="region of interest" description="Disordered" evidence="1">
    <location>
        <begin position="335"/>
        <end position="358"/>
    </location>
</feature>